<evidence type="ECO:0000259" key="5">
    <source>
        <dbReference type="PROSITE" id="PS50893"/>
    </source>
</evidence>
<keyword evidence="7" id="KW-1185">Reference proteome</keyword>
<dbReference type="SUPFAM" id="SSF52540">
    <property type="entry name" value="P-loop containing nucleoside triphosphate hydrolases"/>
    <property type="match status" value="1"/>
</dbReference>
<keyword evidence="2" id="KW-0547">Nucleotide-binding</keyword>
<sequence length="385" mass="41686">MTGSISYGRPRNVTRITQPDHAAGTTPAGSSMAETAISLRGLSKHFGTVRAVDDLDLDIADGEFFSMLGPSGSGKTTVLRLIAGFEEPTGGTITLGDEDVTDRPAFARDVNTVFQDYAIFPHMSVLENVEYGLRVKKVGRAERRKRAEEALETVRLGEYGARRPHQLSGGQRQRVALARALVNRPKVLLLDEPLGALDLKLRREMQIELKAIQREVGITFVFVTHDQEEALTMSDRIAVFNEGRIEQLAAPVELYERPASAFVAGFVGTSNLIAGEAARQVVGQEGAFVIRPEKVRLEAAAPAPSSEVCVAPGVVREVVYLGALTSTVVALDAGPTVTVTHPNTDTTIDAALERRDQRVVLTWRREHLVSLGSPDPATSPEEETA</sequence>
<protein>
    <submittedName>
        <fullName evidence="6">ATP-binding cassette domain-containing protein</fullName>
    </submittedName>
</protein>
<gene>
    <name evidence="6" type="ORF">GON03_03675</name>
</gene>
<dbReference type="GO" id="GO:0043190">
    <property type="term" value="C:ATP-binding cassette (ABC) transporter complex"/>
    <property type="evidence" value="ECO:0007669"/>
    <property type="project" value="InterPro"/>
</dbReference>
<dbReference type="GO" id="GO:0016887">
    <property type="term" value="F:ATP hydrolysis activity"/>
    <property type="evidence" value="ECO:0007669"/>
    <property type="project" value="InterPro"/>
</dbReference>
<dbReference type="Gene3D" id="3.40.50.300">
    <property type="entry name" value="P-loop containing nucleotide triphosphate hydrolases"/>
    <property type="match status" value="1"/>
</dbReference>
<proteinExistence type="predicted"/>
<accession>A0A6L6XMU3</accession>
<dbReference type="PANTHER" id="PTHR42781">
    <property type="entry name" value="SPERMIDINE/PUTRESCINE IMPORT ATP-BINDING PROTEIN POTA"/>
    <property type="match status" value="1"/>
</dbReference>
<dbReference type="InterPro" id="IPR050093">
    <property type="entry name" value="ABC_SmlMolc_Importer"/>
</dbReference>
<dbReference type="PROSITE" id="PS50893">
    <property type="entry name" value="ABC_TRANSPORTER_2"/>
    <property type="match status" value="1"/>
</dbReference>
<dbReference type="AlphaFoldDB" id="A0A6L6XMU3"/>
<evidence type="ECO:0000256" key="1">
    <source>
        <dbReference type="ARBA" id="ARBA00022448"/>
    </source>
</evidence>
<evidence type="ECO:0000256" key="3">
    <source>
        <dbReference type="ARBA" id="ARBA00022840"/>
    </source>
</evidence>
<evidence type="ECO:0000256" key="2">
    <source>
        <dbReference type="ARBA" id="ARBA00022741"/>
    </source>
</evidence>
<dbReference type="Proteomes" id="UP000473525">
    <property type="component" value="Unassembled WGS sequence"/>
</dbReference>
<dbReference type="InterPro" id="IPR003439">
    <property type="entry name" value="ABC_transporter-like_ATP-bd"/>
</dbReference>
<feature type="region of interest" description="Disordered" evidence="4">
    <location>
        <begin position="1"/>
        <end position="30"/>
    </location>
</feature>
<dbReference type="GO" id="GO:0005524">
    <property type="term" value="F:ATP binding"/>
    <property type="evidence" value="ECO:0007669"/>
    <property type="project" value="UniProtKB-KW"/>
</dbReference>
<dbReference type="Pfam" id="PF00005">
    <property type="entry name" value="ABC_tran"/>
    <property type="match status" value="1"/>
</dbReference>
<evidence type="ECO:0000313" key="6">
    <source>
        <dbReference type="EMBL" id="MVQ48268.1"/>
    </source>
</evidence>
<dbReference type="Pfam" id="PF08402">
    <property type="entry name" value="TOBE_2"/>
    <property type="match status" value="1"/>
</dbReference>
<evidence type="ECO:0000313" key="7">
    <source>
        <dbReference type="Proteomes" id="UP000473525"/>
    </source>
</evidence>
<reference evidence="6 7" key="1">
    <citation type="submission" date="2019-12" db="EMBL/GenBank/DDBJ databases">
        <authorList>
            <person name="Huq M.A."/>
        </authorList>
    </citation>
    <scope>NUCLEOTIDE SEQUENCE [LARGE SCALE GENOMIC DNA]</scope>
    <source>
        <strain evidence="6 7">MAH-18</strain>
    </source>
</reference>
<dbReference type="InterPro" id="IPR008995">
    <property type="entry name" value="Mo/tungstate-bd_C_term_dom"/>
</dbReference>
<comment type="caution">
    <text evidence="6">The sequence shown here is derived from an EMBL/GenBank/DDBJ whole genome shotgun (WGS) entry which is preliminary data.</text>
</comment>
<dbReference type="SUPFAM" id="SSF50331">
    <property type="entry name" value="MOP-like"/>
    <property type="match status" value="1"/>
</dbReference>
<dbReference type="Gene3D" id="2.40.50.100">
    <property type="match status" value="1"/>
</dbReference>
<feature type="domain" description="ABC transporter" evidence="5">
    <location>
        <begin position="37"/>
        <end position="267"/>
    </location>
</feature>
<dbReference type="EMBL" id="WSEK01000004">
    <property type="protein sequence ID" value="MVQ48268.1"/>
    <property type="molecule type" value="Genomic_DNA"/>
</dbReference>
<dbReference type="InterPro" id="IPR027417">
    <property type="entry name" value="P-loop_NTPase"/>
</dbReference>
<dbReference type="GO" id="GO:0022857">
    <property type="term" value="F:transmembrane transporter activity"/>
    <property type="evidence" value="ECO:0007669"/>
    <property type="project" value="InterPro"/>
</dbReference>
<dbReference type="SMART" id="SM00382">
    <property type="entry name" value="AAA"/>
    <property type="match status" value="1"/>
</dbReference>
<keyword evidence="3 6" id="KW-0067">ATP-binding</keyword>
<dbReference type="InterPro" id="IPR017871">
    <property type="entry name" value="ABC_transporter-like_CS"/>
</dbReference>
<dbReference type="FunFam" id="3.40.50.300:FF:000133">
    <property type="entry name" value="Spermidine/putrescine import ATP-binding protein PotA"/>
    <property type="match status" value="1"/>
</dbReference>
<dbReference type="PROSITE" id="PS00211">
    <property type="entry name" value="ABC_TRANSPORTER_1"/>
    <property type="match status" value="1"/>
</dbReference>
<dbReference type="InterPro" id="IPR013611">
    <property type="entry name" value="Transp-assoc_OB_typ2"/>
</dbReference>
<name>A0A6L6XMU3_9ACTN</name>
<keyword evidence="1" id="KW-0813">Transport</keyword>
<evidence type="ECO:0000256" key="4">
    <source>
        <dbReference type="SAM" id="MobiDB-lite"/>
    </source>
</evidence>
<dbReference type="PANTHER" id="PTHR42781:SF4">
    <property type="entry name" value="SPERMIDINE_PUTRESCINE IMPORT ATP-BINDING PROTEIN POTA"/>
    <property type="match status" value="1"/>
</dbReference>
<dbReference type="InterPro" id="IPR003593">
    <property type="entry name" value="AAA+_ATPase"/>
</dbReference>
<organism evidence="6 7">
    <name type="scientific">Nocardioides agri</name>
    <dbReference type="NCBI Taxonomy" id="2682843"/>
    <lineage>
        <taxon>Bacteria</taxon>
        <taxon>Bacillati</taxon>
        <taxon>Actinomycetota</taxon>
        <taxon>Actinomycetes</taxon>
        <taxon>Propionibacteriales</taxon>
        <taxon>Nocardioidaceae</taxon>
        <taxon>Nocardioides</taxon>
    </lineage>
</organism>